<dbReference type="AlphaFoldDB" id="A0AAI8VFG1"/>
<accession>A0AAI8VFG1</accession>
<evidence type="ECO:0000313" key="1">
    <source>
        <dbReference type="EMBL" id="CAJ2506773.1"/>
    </source>
</evidence>
<gene>
    <name evidence="1" type="ORF">KHLLAP_LOCUS7241</name>
</gene>
<proteinExistence type="predicted"/>
<comment type="caution">
    <text evidence="1">The sequence shown here is derived from an EMBL/GenBank/DDBJ whole genome shotgun (WGS) entry which is preliminary data.</text>
</comment>
<organism evidence="1 2">
    <name type="scientific">Anthostomella pinea</name>
    <dbReference type="NCBI Taxonomy" id="933095"/>
    <lineage>
        <taxon>Eukaryota</taxon>
        <taxon>Fungi</taxon>
        <taxon>Dikarya</taxon>
        <taxon>Ascomycota</taxon>
        <taxon>Pezizomycotina</taxon>
        <taxon>Sordariomycetes</taxon>
        <taxon>Xylariomycetidae</taxon>
        <taxon>Xylariales</taxon>
        <taxon>Xylariaceae</taxon>
        <taxon>Anthostomella</taxon>
    </lineage>
</organism>
<protein>
    <submittedName>
        <fullName evidence="1">Uu.00g079590.m01.CDS01</fullName>
    </submittedName>
</protein>
<evidence type="ECO:0000313" key="2">
    <source>
        <dbReference type="Proteomes" id="UP001295740"/>
    </source>
</evidence>
<keyword evidence="2" id="KW-1185">Reference proteome</keyword>
<sequence>MLKRHFPVWFEGVGFVVGDLRFITTTVGEVEGTSSDPFPELPWVTKNFEAYARGKASWKRMLVHQPPFYGLGLVVSENNPELMLTDEVVADGTAHGDQSNLGAQQPLRMEELLSRSLVRVYIGPTDLILNERPLPDHPVESTSFCVLWYKVPWWLQQRTIHGQQVVDPGGPIEDHPLLWRMRELAFPRDKIGHSLLCVACRRSMERWALEVERIVTSPADEYFSGDGLKVFETTSFHGRVVVPMNYHLVP</sequence>
<dbReference type="Proteomes" id="UP001295740">
    <property type="component" value="Unassembled WGS sequence"/>
</dbReference>
<reference evidence="1" key="1">
    <citation type="submission" date="2023-10" db="EMBL/GenBank/DDBJ databases">
        <authorList>
            <person name="Hackl T."/>
        </authorList>
    </citation>
    <scope>NUCLEOTIDE SEQUENCE</scope>
</reference>
<dbReference type="EMBL" id="CAUWAG010000010">
    <property type="protein sequence ID" value="CAJ2506773.1"/>
    <property type="molecule type" value="Genomic_DNA"/>
</dbReference>
<name>A0AAI8VFG1_9PEZI</name>